<keyword evidence="1" id="KW-0812">Transmembrane</keyword>
<keyword evidence="3" id="KW-1185">Reference proteome</keyword>
<name>A0A2U1SNI1_METSR</name>
<dbReference type="AlphaFoldDB" id="A0A2U1SNI1"/>
<keyword evidence="1" id="KW-1133">Transmembrane helix</keyword>
<accession>A0A2U1SNI1</accession>
<protein>
    <submittedName>
        <fullName evidence="2">Uncharacterized protein</fullName>
    </submittedName>
</protein>
<evidence type="ECO:0000313" key="3">
    <source>
        <dbReference type="Proteomes" id="UP000245137"/>
    </source>
</evidence>
<keyword evidence="1" id="KW-0472">Membrane</keyword>
<dbReference type="Proteomes" id="UP000245137">
    <property type="component" value="Unassembled WGS sequence"/>
</dbReference>
<dbReference type="EMBL" id="PUIV01000026">
    <property type="protein sequence ID" value="PWB93155.1"/>
    <property type="molecule type" value="Genomic_DNA"/>
</dbReference>
<comment type="caution">
    <text evidence="2">The sequence shown here is derived from an EMBL/GenBank/DDBJ whole genome shotgun (WGS) entry which is preliminary data.</text>
</comment>
<organism evidence="2 3">
    <name type="scientific">Methylosinus sporium</name>
    <dbReference type="NCBI Taxonomy" id="428"/>
    <lineage>
        <taxon>Bacteria</taxon>
        <taxon>Pseudomonadati</taxon>
        <taxon>Pseudomonadota</taxon>
        <taxon>Alphaproteobacteria</taxon>
        <taxon>Hyphomicrobiales</taxon>
        <taxon>Methylocystaceae</taxon>
        <taxon>Methylosinus</taxon>
    </lineage>
</organism>
<evidence type="ECO:0000313" key="2">
    <source>
        <dbReference type="EMBL" id="PWB93155.1"/>
    </source>
</evidence>
<evidence type="ECO:0000256" key="1">
    <source>
        <dbReference type="SAM" id="Phobius"/>
    </source>
</evidence>
<proteinExistence type="predicted"/>
<reference evidence="2 3" key="1">
    <citation type="journal article" date="2018" name="Appl. Microbiol. Biotechnol.">
        <title>Co-cultivation of the strictly anaerobic methanogen Methanosarcina barkeri with aerobic methanotrophs in an oxygen-limited membrane bioreactor.</title>
        <authorList>
            <person name="In 't Zandt M.H."/>
            <person name="van den Bosch T.J.M."/>
            <person name="Rijkers R."/>
            <person name="van Kessel M.A.H.J."/>
            <person name="Jetten M.S.M."/>
            <person name="Welte C.U."/>
        </authorList>
    </citation>
    <scope>NUCLEOTIDE SEQUENCE [LARGE SCALE GENOMIC DNA]</scope>
    <source>
        <strain evidence="2 3">DSM 17706</strain>
    </source>
</reference>
<sequence>MQAWRLEISHRRLEESAMSTYGANDPIVFALLTEAVVIAAVSVSIVVFLLFKAGSRALSKPHGH</sequence>
<feature type="transmembrane region" description="Helical" evidence="1">
    <location>
        <begin position="27"/>
        <end position="51"/>
    </location>
</feature>
<gene>
    <name evidence="2" type="ORF">C5689_14260</name>
</gene>